<feature type="domain" description="Cadherin" evidence="6">
    <location>
        <begin position="1"/>
        <end position="60"/>
    </location>
</feature>
<dbReference type="EMBL" id="VIIS01001942">
    <property type="protein sequence ID" value="KAF0290611.1"/>
    <property type="molecule type" value="Genomic_DNA"/>
</dbReference>
<keyword evidence="2" id="KW-0812">Transmembrane</keyword>
<dbReference type="AlphaFoldDB" id="A0A6A4VMW2"/>
<reference evidence="7 8" key="1">
    <citation type="submission" date="2019-07" db="EMBL/GenBank/DDBJ databases">
        <title>Draft genome assembly of a fouling barnacle, Amphibalanus amphitrite (Darwin, 1854): The first reference genome for Thecostraca.</title>
        <authorList>
            <person name="Kim W."/>
        </authorList>
    </citation>
    <scope>NUCLEOTIDE SEQUENCE [LARGE SCALE GENOMIC DNA]</scope>
    <source>
        <strain evidence="7">SNU_AA5</strain>
        <tissue evidence="7">Soma without cirri and trophi</tissue>
    </source>
</reference>
<dbReference type="GO" id="GO:0005509">
    <property type="term" value="F:calcium ion binding"/>
    <property type="evidence" value="ECO:0007669"/>
    <property type="project" value="UniProtKB-UniRule"/>
</dbReference>
<dbReference type="GO" id="GO:0005886">
    <property type="term" value="C:plasma membrane"/>
    <property type="evidence" value="ECO:0007669"/>
    <property type="project" value="TreeGrafter"/>
</dbReference>
<evidence type="ECO:0000313" key="7">
    <source>
        <dbReference type="EMBL" id="KAF0290611.1"/>
    </source>
</evidence>
<dbReference type="Proteomes" id="UP000440578">
    <property type="component" value="Unassembled WGS sequence"/>
</dbReference>
<comment type="caution">
    <text evidence="7">The sequence shown here is derived from an EMBL/GenBank/DDBJ whole genome shotgun (WGS) entry which is preliminary data.</text>
</comment>
<sequence>MFSINRQTGVIRLVGPASPLTQHSEENFTFTVVARDTHNLNDTATVHVHVIDVNNNRPVFPLCAQYRPEVEENKGVGTAVLRLEATDEDKGQNAELVYSLVNSPSSPESFFAIDPVSGQLTTVKVSPLLPHSYVKRACKNSCHYHMPSFICRQFVWRIQKLYLRTF</sequence>
<dbReference type="PANTHER" id="PTHR24028:SF328">
    <property type="entry name" value="CADHERIN-3"/>
    <property type="match status" value="1"/>
</dbReference>
<dbReference type="Gene3D" id="2.60.40.60">
    <property type="entry name" value="Cadherins"/>
    <property type="match status" value="2"/>
</dbReference>
<keyword evidence="4" id="KW-0325">Glycoprotein</keyword>
<dbReference type="GO" id="GO:0007156">
    <property type="term" value="P:homophilic cell adhesion via plasma membrane adhesion molecules"/>
    <property type="evidence" value="ECO:0007669"/>
    <property type="project" value="InterPro"/>
</dbReference>
<dbReference type="InterPro" id="IPR050174">
    <property type="entry name" value="Protocadherin/Cadherin-CA"/>
</dbReference>
<dbReference type="CDD" id="cd11304">
    <property type="entry name" value="Cadherin_repeat"/>
    <property type="match status" value="2"/>
</dbReference>
<evidence type="ECO:0000256" key="3">
    <source>
        <dbReference type="ARBA" id="ARBA00022989"/>
    </source>
</evidence>
<dbReference type="PANTHER" id="PTHR24028">
    <property type="entry name" value="CADHERIN-87A"/>
    <property type="match status" value="1"/>
</dbReference>
<keyword evidence="3" id="KW-1133">Transmembrane helix</keyword>
<keyword evidence="3" id="KW-0472">Membrane</keyword>
<organism evidence="7 8">
    <name type="scientific">Amphibalanus amphitrite</name>
    <name type="common">Striped barnacle</name>
    <name type="synonym">Balanus amphitrite</name>
    <dbReference type="NCBI Taxonomy" id="1232801"/>
    <lineage>
        <taxon>Eukaryota</taxon>
        <taxon>Metazoa</taxon>
        <taxon>Ecdysozoa</taxon>
        <taxon>Arthropoda</taxon>
        <taxon>Crustacea</taxon>
        <taxon>Multicrustacea</taxon>
        <taxon>Cirripedia</taxon>
        <taxon>Thoracica</taxon>
        <taxon>Thoracicalcarea</taxon>
        <taxon>Balanomorpha</taxon>
        <taxon>Balanoidea</taxon>
        <taxon>Balanidae</taxon>
        <taxon>Amphibalaninae</taxon>
        <taxon>Amphibalanus</taxon>
    </lineage>
</organism>
<gene>
    <name evidence="7" type="primary">CadN_8</name>
    <name evidence="7" type="ORF">FJT64_001195</name>
</gene>
<dbReference type="SUPFAM" id="SSF49313">
    <property type="entry name" value="Cadherin-like"/>
    <property type="match status" value="2"/>
</dbReference>
<feature type="domain" description="Cadherin" evidence="6">
    <location>
        <begin position="62"/>
        <end position="124"/>
    </location>
</feature>
<dbReference type="OrthoDB" id="6252479at2759"/>
<name>A0A6A4VMW2_AMPAM</name>
<proteinExistence type="predicted"/>
<comment type="subcellular location">
    <subcellularLocation>
        <location evidence="1">Membrane</location>
        <topology evidence="1">Single-pass membrane protein</topology>
    </subcellularLocation>
</comment>
<evidence type="ECO:0000256" key="4">
    <source>
        <dbReference type="ARBA" id="ARBA00023180"/>
    </source>
</evidence>
<evidence type="ECO:0000256" key="2">
    <source>
        <dbReference type="ARBA" id="ARBA00022692"/>
    </source>
</evidence>
<keyword evidence="8" id="KW-1185">Reference proteome</keyword>
<keyword evidence="5" id="KW-0106">Calcium</keyword>
<evidence type="ECO:0000256" key="5">
    <source>
        <dbReference type="PROSITE-ProRule" id="PRU00043"/>
    </source>
</evidence>
<dbReference type="InterPro" id="IPR002126">
    <property type="entry name" value="Cadherin-like_dom"/>
</dbReference>
<accession>A0A6A4VMW2</accession>
<dbReference type="Pfam" id="PF00028">
    <property type="entry name" value="Cadherin"/>
    <property type="match status" value="1"/>
</dbReference>
<evidence type="ECO:0000259" key="6">
    <source>
        <dbReference type="PROSITE" id="PS50268"/>
    </source>
</evidence>
<protein>
    <submittedName>
        <fullName evidence="7">Neural-cadherin</fullName>
    </submittedName>
</protein>
<dbReference type="PROSITE" id="PS50268">
    <property type="entry name" value="CADHERIN_2"/>
    <property type="match status" value="2"/>
</dbReference>
<evidence type="ECO:0000313" key="8">
    <source>
        <dbReference type="Proteomes" id="UP000440578"/>
    </source>
</evidence>
<dbReference type="InterPro" id="IPR015919">
    <property type="entry name" value="Cadherin-like_sf"/>
</dbReference>
<evidence type="ECO:0000256" key="1">
    <source>
        <dbReference type="ARBA" id="ARBA00004167"/>
    </source>
</evidence>